<reference evidence="1 2" key="1">
    <citation type="submission" date="2016-05" db="EMBL/GenBank/DDBJ databases">
        <title>Complete genome sequence of Pseudomonas antarctica PAMC 27494.</title>
        <authorList>
            <person name="Lee J."/>
        </authorList>
    </citation>
    <scope>NUCLEOTIDE SEQUENCE [LARGE SCALE GENOMIC DNA]</scope>
    <source>
        <strain evidence="1 2">PAMC 27494</strain>
    </source>
</reference>
<evidence type="ECO:0000313" key="2">
    <source>
        <dbReference type="Proteomes" id="UP000077829"/>
    </source>
</evidence>
<dbReference type="AlphaFoldDB" id="A0A172Z3Z8"/>
<dbReference type="Proteomes" id="UP000077829">
    <property type="component" value="Chromosome"/>
</dbReference>
<dbReference type="KEGG" id="panr:A7J50_3908"/>
<accession>A0A172Z3Z8</accession>
<gene>
    <name evidence="1" type="ORF">A7J50_3908</name>
</gene>
<evidence type="ECO:0000313" key="1">
    <source>
        <dbReference type="EMBL" id="ANF87273.1"/>
    </source>
</evidence>
<sequence length="149" mass="16830">MRIAQDFRSDEILRLEHLLEGFNYTAWVNTYGPFDLSRTLEEQLFHSIGNEVIIGGQSCVTASEARSEITEQLLHVGDGGYGPLDLTAKRLEILTLLEALFTYVQLDQASAITSFWLTKGHPAYPVFWDFSFDIQGHGKRWILMGSSSD</sequence>
<proteinExistence type="predicted"/>
<protein>
    <submittedName>
        <fullName evidence="1">Uncharacterized protein</fullName>
    </submittedName>
</protein>
<name>A0A172Z3Z8_9PSED</name>
<dbReference type="EMBL" id="CP015600">
    <property type="protein sequence ID" value="ANF87273.1"/>
    <property type="molecule type" value="Genomic_DNA"/>
</dbReference>
<dbReference type="PATRIC" id="fig|219572.3.peg.4021"/>
<dbReference type="RefSeq" id="WP_064453281.1">
    <property type="nucleotide sequence ID" value="NZ_CP015600.1"/>
</dbReference>
<organism evidence="1 2">
    <name type="scientific">Pseudomonas antarctica</name>
    <dbReference type="NCBI Taxonomy" id="219572"/>
    <lineage>
        <taxon>Bacteria</taxon>
        <taxon>Pseudomonadati</taxon>
        <taxon>Pseudomonadota</taxon>
        <taxon>Gammaproteobacteria</taxon>
        <taxon>Pseudomonadales</taxon>
        <taxon>Pseudomonadaceae</taxon>
        <taxon>Pseudomonas</taxon>
    </lineage>
</organism>